<gene>
    <name evidence="2" type="ORF">SAMN02744037_00161</name>
</gene>
<dbReference type="InterPro" id="IPR027434">
    <property type="entry name" value="Homing_endonucl"/>
</dbReference>
<dbReference type="SUPFAM" id="SSF55608">
    <property type="entry name" value="Homing endonucleases"/>
    <property type="match status" value="1"/>
</dbReference>
<dbReference type="STRING" id="1123349.SAMN02744037_00161"/>
<dbReference type="AlphaFoldDB" id="A0A1M6JP65"/>
<accession>A0A1M6JP65</accession>
<sequence length="282" mass="33101">MKPYNNLTEVDKNNIIIMFNKGFEFKDIIEALQVSKRSVARVLKEAEINTKRRNRYTLNEFYFKEIDSQEKSYILGLLYADGFVGNEKFNNIVISLIEQDKCLLERIASEIEFTGKLRYEKKGGNYKNSKPKIVLNFSSKRMALDLRNLGIYPGKSAELQKIPCINKKFIRHFIRGYFDGDGSISLGLSTSYHKMKDGSIKIYRYSSPRFSIIGTVAFLKDMERYIPGKFSYTNSRTEYMKYLECSARRDMVNIFEYLYNDANIYLERKFNKWQEVLSAINK</sequence>
<reference evidence="3" key="1">
    <citation type="submission" date="2016-11" db="EMBL/GenBank/DDBJ databases">
        <authorList>
            <person name="Varghese N."/>
            <person name="Submissions S."/>
        </authorList>
    </citation>
    <scope>NUCLEOTIDE SEQUENCE [LARGE SCALE GENOMIC DNA]</scope>
    <source>
        <strain evidence="3">DSM 15518</strain>
    </source>
</reference>
<dbReference type="Gene3D" id="3.10.28.10">
    <property type="entry name" value="Homing endonucleases"/>
    <property type="match status" value="1"/>
</dbReference>
<organism evidence="2 3">
    <name type="scientific">Tepidibacter formicigenes DSM 15518</name>
    <dbReference type="NCBI Taxonomy" id="1123349"/>
    <lineage>
        <taxon>Bacteria</taxon>
        <taxon>Bacillati</taxon>
        <taxon>Bacillota</taxon>
        <taxon>Clostridia</taxon>
        <taxon>Peptostreptococcales</taxon>
        <taxon>Peptostreptococcaceae</taxon>
        <taxon>Tepidibacter</taxon>
    </lineage>
</organism>
<dbReference type="OrthoDB" id="961985at2"/>
<feature type="domain" description="DOD-type homing endonuclease" evidence="1">
    <location>
        <begin position="74"/>
        <end position="212"/>
    </location>
</feature>
<evidence type="ECO:0000313" key="2">
    <source>
        <dbReference type="EMBL" id="SHJ48539.1"/>
    </source>
</evidence>
<dbReference type="RefSeq" id="WP_072886509.1">
    <property type="nucleotide sequence ID" value="NZ_FRAE01000005.1"/>
</dbReference>
<dbReference type="GO" id="GO:0004519">
    <property type="term" value="F:endonuclease activity"/>
    <property type="evidence" value="ECO:0007669"/>
    <property type="project" value="InterPro"/>
</dbReference>
<proteinExistence type="predicted"/>
<dbReference type="PROSITE" id="PS50819">
    <property type="entry name" value="INTEIN_ENDONUCLEASE"/>
    <property type="match status" value="1"/>
</dbReference>
<evidence type="ECO:0000259" key="1">
    <source>
        <dbReference type="PROSITE" id="PS50819"/>
    </source>
</evidence>
<protein>
    <recommendedName>
        <fullName evidence="1">DOD-type homing endonuclease domain-containing protein</fullName>
    </recommendedName>
</protein>
<dbReference type="InterPro" id="IPR004042">
    <property type="entry name" value="Intein_endonuc_central"/>
</dbReference>
<keyword evidence="3" id="KW-1185">Reference proteome</keyword>
<dbReference type="Proteomes" id="UP000242497">
    <property type="component" value="Unassembled WGS sequence"/>
</dbReference>
<dbReference type="EMBL" id="FRAE01000005">
    <property type="protein sequence ID" value="SHJ48539.1"/>
    <property type="molecule type" value="Genomic_DNA"/>
</dbReference>
<evidence type="ECO:0000313" key="3">
    <source>
        <dbReference type="Proteomes" id="UP000242497"/>
    </source>
</evidence>
<name>A0A1M6JP65_9FIRM</name>